<evidence type="ECO:0000313" key="2">
    <source>
        <dbReference type="EMBL" id="GID58594.1"/>
    </source>
</evidence>
<comment type="caution">
    <text evidence="2">The sequence shown here is derived from an EMBL/GenBank/DDBJ whole genome shotgun (WGS) entry which is preliminary data.</text>
</comment>
<feature type="compositionally biased region" description="Basic and acidic residues" evidence="1">
    <location>
        <begin position="49"/>
        <end position="74"/>
    </location>
</feature>
<gene>
    <name evidence="2" type="ORF">Aco03nite_069980</name>
</gene>
<organism evidence="2 3">
    <name type="scientific">Actinoplanes couchii</name>
    <dbReference type="NCBI Taxonomy" id="403638"/>
    <lineage>
        <taxon>Bacteria</taxon>
        <taxon>Bacillati</taxon>
        <taxon>Actinomycetota</taxon>
        <taxon>Actinomycetes</taxon>
        <taxon>Micromonosporales</taxon>
        <taxon>Micromonosporaceae</taxon>
        <taxon>Actinoplanes</taxon>
    </lineage>
</organism>
<name>A0ABQ3XJC0_9ACTN</name>
<evidence type="ECO:0000256" key="1">
    <source>
        <dbReference type="SAM" id="MobiDB-lite"/>
    </source>
</evidence>
<evidence type="ECO:0000313" key="3">
    <source>
        <dbReference type="Proteomes" id="UP000612282"/>
    </source>
</evidence>
<feature type="region of interest" description="Disordered" evidence="1">
    <location>
        <begin position="1"/>
        <end position="74"/>
    </location>
</feature>
<protein>
    <submittedName>
        <fullName evidence="2">Uncharacterized protein</fullName>
    </submittedName>
</protein>
<dbReference type="EMBL" id="BOMG01000086">
    <property type="protein sequence ID" value="GID58594.1"/>
    <property type="molecule type" value="Genomic_DNA"/>
</dbReference>
<reference evidence="2 3" key="1">
    <citation type="submission" date="2021-01" db="EMBL/GenBank/DDBJ databases">
        <title>Whole genome shotgun sequence of Actinoplanes couchii NBRC 106145.</title>
        <authorList>
            <person name="Komaki H."/>
            <person name="Tamura T."/>
        </authorList>
    </citation>
    <scope>NUCLEOTIDE SEQUENCE [LARGE SCALE GENOMIC DNA]</scope>
    <source>
        <strain evidence="2 3">NBRC 106145</strain>
    </source>
</reference>
<keyword evidence="3" id="KW-1185">Reference proteome</keyword>
<dbReference type="Proteomes" id="UP000612282">
    <property type="component" value="Unassembled WGS sequence"/>
</dbReference>
<feature type="compositionally biased region" description="Basic and acidic residues" evidence="1">
    <location>
        <begin position="25"/>
        <end position="35"/>
    </location>
</feature>
<sequence length="74" mass="8015">MPQRLRGLHEPFDKLAVMPGGLPERSGRPVYHDDDVQVGPSGTAGGRRAAPEKGGVRLRKPNSDKPGSDVHRIH</sequence>
<accession>A0ABQ3XJC0</accession>
<proteinExistence type="predicted"/>